<dbReference type="InterPro" id="IPR002508">
    <property type="entry name" value="MurNAc-LAA_cat"/>
</dbReference>
<comment type="similarity">
    <text evidence="3">Belongs to the N-acetylmuramoyl-L-alanine amidase 3 family.</text>
</comment>
<evidence type="ECO:0000256" key="5">
    <source>
        <dbReference type="ARBA" id="ARBA00022729"/>
    </source>
</evidence>
<dbReference type="EC" id="3.5.1.28" evidence="4"/>
<evidence type="ECO:0000256" key="4">
    <source>
        <dbReference type="ARBA" id="ARBA00011901"/>
    </source>
</evidence>
<dbReference type="AlphaFoldDB" id="A0A291PAW1"/>
<protein>
    <recommendedName>
        <fullName evidence="9">N-acetylmuramoyl-L-alanine amidase AmiC</fullName>
        <ecNumber evidence="4">3.5.1.28</ecNumber>
    </recommendedName>
</protein>
<dbReference type="RefSeq" id="WP_227644494.1">
    <property type="nucleotide sequence ID" value="NZ_BAAADT010000037.1"/>
</dbReference>
<evidence type="ECO:0000256" key="3">
    <source>
        <dbReference type="ARBA" id="ARBA00010860"/>
    </source>
</evidence>
<dbReference type="GO" id="GO:0071555">
    <property type="term" value="P:cell wall organization"/>
    <property type="evidence" value="ECO:0007669"/>
    <property type="project" value="UniProtKB-KW"/>
</dbReference>
<dbReference type="InterPro" id="IPR021731">
    <property type="entry name" value="AMIN_dom"/>
</dbReference>
<evidence type="ECO:0000313" key="11">
    <source>
        <dbReference type="EMBL" id="ATJ84046.1"/>
    </source>
</evidence>
<dbReference type="Pfam" id="PF11741">
    <property type="entry name" value="AMIN"/>
    <property type="match status" value="1"/>
</dbReference>
<proteinExistence type="inferred from homology"/>
<dbReference type="SUPFAM" id="SSF53187">
    <property type="entry name" value="Zn-dependent exopeptidases"/>
    <property type="match status" value="1"/>
</dbReference>
<dbReference type="KEGG" id="hbe:BEI_3059"/>
<dbReference type="GO" id="GO:0030288">
    <property type="term" value="C:outer membrane-bounded periplasmic space"/>
    <property type="evidence" value="ECO:0007669"/>
    <property type="project" value="TreeGrafter"/>
</dbReference>
<dbReference type="Proteomes" id="UP000219993">
    <property type="component" value="Chromosome"/>
</dbReference>
<comment type="catalytic activity">
    <reaction evidence="1">
        <text>Hydrolyzes the link between N-acetylmuramoyl residues and L-amino acid residues in certain cell-wall glycopeptides.</text>
        <dbReference type="EC" id="3.5.1.28"/>
    </reaction>
</comment>
<accession>A0A291PAW1</accession>
<comment type="subcellular location">
    <subcellularLocation>
        <location evidence="2">Periplasm</location>
    </subcellularLocation>
</comment>
<dbReference type="SMART" id="SM00646">
    <property type="entry name" value="Ami_3"/>
    <property type="match status" value="1"/>
</dbReference>
<dbReference type="CDD" id="cd02696">
    <property type="entry name" value="MurNAc-LAA"/>
    <property type="match status" value="1"/>
</dbReference>
<dbReference type="Gene3D" id="2.60.40.3500">
    <property type="match status" value="1"/>
</dbReference>
<dbReference type="Gene3D" id="3.40.630.40">
    <property type="entry name" value="Zn-dependent exopeptidases"/>
    <property type="match status" value="1"/>
</dbReference>
<name>A0A291PAW1_9GAMM</name>
<keyword evidence="8" id="KW-0961">Cell wall biogenesis/degradation</keyword>
<evidence type="ECO:0000256" key="2">
    <source>
        <dbReference type="ARBA" id="ARBA00004418"/>
    </source>
</evidence>
<evidence type="ECO:0000313" key="12">
    <source>
        <dbReference type="Proteomes" id="UP000219993"/>
    </source>
</evidence>
<evidence type="ECO:0000256" key="6">
    <source>
        <dbReference type="ARBA" id="ARBA00022764"/>
    </source>
</evidence>
<feature type="domain" description="MurNAc-LAA" evidence="10">
    <location>
        <begin position="221"/>
        <end position="379"/>
    </location>
</feature>
<dbReference type="PANTHER" id="PTHR30404:SF0">
    <property type="entry name" value="N-ACETYLMURAMOYL-L-ALANINE AMIDASE AMIC"/>
    <property type="match status" value="1"/>
</dbReference>
<reference evidence="11 12" key="1">
    <citation type="journal article" date="2017" name="Sci. Rep.">
        <title>Revealing the Saline Adaptation Strategies of the Halophilic Bacterium Halomonas beimenensis through High-throughput Omics and Transposon Mutagenesis Approaches.</title>
        <authorList>
            <person name="Chen Y.H."/>
            <person name="Lin S.S."/>
            <person name="Shyu Y.T."/>
        </authorList>
    </citation>
    <scope>NUCLEOTIDE SEQUENCE [LARGE SCALE GENOMIC DNA]</scope>
    <source>
        <strain evidence="11 12">NTU-111</strain>
    </source>
</reference>
<dbReference type="InterPro" id="IPR050695">
    <property type="entry name" value="N-acetylmuramoyl_amidase_3"/>
</dbReference>
<evidence type="ECO:0000256" key="9">
    <source>
        <dbReference type="ARBA" id="ARBA00074581"/>
    </source>
</evidence>
<keyword evidence="6" id="KW-0574">Periplasm</keyword>
<sequence length="398" mass="42328">MTTGRPGSLWRTLGGLALSLLLVSAGSMAGEVRDLRLRSEPGSTRVVFDLSEAMPAEVFALRGPDRLVIDLLEGELAGELADAPLDDSPITAIRTGRRGEGTRVVLDLAGPVDHDSHALAPAGLQGHRLVVDLVVPDSPTAVATREPSSPVPAVSGRDIVIAVDAGHGGRDPGALGPSGTREKDVVLELARRLARRIDDAPGFRAVLTRDHDVYVGLRRRTAIAREHRVDFFVSIHADAVARPGPHGSSVYALSTSGATSESARWLANSENRAVIADDEAFIALAEQDMATRSALLDLSMNATLNQSLTAGERILERLGRINDLHKPRVEQAAFVVLKSPDIPSLLVETGFISNPGEERRLTSEGHQRALVEAIFAGLEAHFRANPPEGTLLAGRSPP</sequence>
<dbReference type="EMBL" id="CP021435">
    <property type="protein sequence ID" value="ATJ84046.1"/>
    <property type="molecule type" value="Genomic_DNA"/>
</dbReference>
<keyword evidence="7" id="KW-0378">Hydrolase</keyword>
<dbReference type="FunFam" id="3.40.630.40:FF:000001">
    <property type="entry name" value="N-acetylmuramoyl-L-alanine amidase"/>
    <property type="match status" value="1"/>
</dbReference>
<evidence type="ECO:0000256" key="8">
    <source>
        <dbReference type="ARBA" id="ARBA00023316"/>
    </source>
</evidence>
<organism evidence="11 12">
    <name type="scientific">Halomonas beimenensis</name>
    <dbReference type="NCBI Taxonomy" id="475662"/>
    <lineage>
        <taxon>Bacteria</taxon>
        <taxon>Pseudomonadati</taxon>
        <taxon>Pseudomonadota</taxon>
        <taxon>Gammaproteobacteria</taxon>
        <taxon>Oceanospirillales</taxon>
        <taxon>Halomonadaceae</taxon>
        <taxon>Halomonas</taxon>
    </lineage>
</organism>
<keyword evidence="12" id="KW-1185">Reference proteome</keyword>
<keyword evidence="5" id="KW-0732">Signal</keyword>
<evidence type="ECO:0000256" key="7">
    <source>
        <dbReference type="ARBA" id="ARBA00022801"/>
    </source>
</evidence>
<evidence type="ECO:0000259" key="10">
    <source>
        <dbReference type="SMART" id="SM00646"/>
    </source>
</evidence>
<dbReference type="GO" id="GO:0008745">
    <property type="term" value="F:N-acetylmuramoyl-L-alanine amidase activity"/>
    <property type="evidence" value="ECO:0007669"/>
    <property type="project" value="UniProtKB-EC"/>
</dbReference>
<evidence type="ECO:0000256" key="1">
    <source>
        <dbReference type="ARBA" id="ARBA00001561"/>
    </source>
</evidence>
<dbReference type="GO" id="GO:0009253">
    <property type="term" value="P:peptidoglycan catabolic process"/>
    <property type="evidence" value="ECO:0007669"/>
    <property type="project" value="InterPro"/>
</dbReference>
<gene>
    <name evidence="11" type="ORF">BEI_3059</name>
</gene>
<dbReference type="PANTHER" id="PTHR30404">
    <property type="entry name" value="N-ACETYLMURAMOYL-L-ALANINE AMIDASE"/>
    <property type="match status" value="1"/>
</dbReference>
<dbReference type="Pfam" id="PF01520">
    <property type="entry name" value="Amidase_3"/>
    <property type="match status" value="1"/>
</dbReference>